<dbReference type="Proteomes" id="UP001151760">
    <property type="component" value="Unassembled WGS sequence"/>
</dbReference>
<organism evidence="2 3">
    <name type="scientific">Tanacetum coccineum</name>
    <dbReference type="NCBI Taxonomy" id="301880"/>
    <lineage>
        <taxon>Eukaryota</taxon>
        <taxon>Viridiplantae</taxon>
        <taxon>Streptophyta</taxon>
        <taxon>Embryophyta</taxon>
        <taxon>Tracheophyta</taxon>
        <taxon>Spermatophyta</taxon>
        <taxon>Magnoliopsida</taxon>
        <taxon>eudicotyledons</taxon>
        <taxon>Gunneridae</taxon>
        <taxon>Pentapetalae</taxon>
        <taxon>asterids</taxon>
        <taxon>campanulids</taxon>
        <taxon>Asterales</taxon>
        <taxon>Asteraceae</taxon>
        <taxon>Asteroideae</taxon>
        <taxon>Anthemideae</taxon>
        <taxon>Anthemidinae</taxon>
        <taxon>Tanacetum</taxon>
    </lineage>
</organism>
<name>A0ABQ5AXM4_9ASTR</name>
<evidence type="ECO:0000313" key="3">
    <source>
        <dbReference type="Proteomes" id="UP001151760"/>
    </source>
</evidence>
<evidence type="ECO:0000256" key="1">
    <source>
        <dbReference type="SAM" id="MobiDB-lite"/>
    </source>
</evidence>
<sequence>MADTCTMAELLQAPTEGYGDVIVIPAILAENFELKHGLLNLVTSKQFCGFEKEDPHAHIRWFNKITSTIKPVVAKVSINTSTSGLSPNVAALTDVVKALLLKNTTPPPASIKAVEESCVTYGGPHPYYQYLATDGNTSGYQDNIQAYVSAAAATMLQQNNKLENMLSNYFQMNKPLSSGPLPSNTVANPKGDLKAITTRSSVSYDGPPIPPPFSSSPKVVEREPEVTKDPVQPSIEKVQPPDVPTQAPTSEPVNAPKSKPNLPYPSRLNNQKLRERDDHQMMKFLQIIRSLHFDLSFTDSLLHMPKFASTFKNLLSNKEKLFELANTPVNENCSAVILKKLLEKLGDPVSDEAITFKVGNTSRYSYNGVESINRIDVIDIACEEYSQEVLGFSNHSESGNPTLISKLIIAKSSPSLTPFEGGGFILEEIKSYLASDSVPPRIDDAEFDPEGDIRLIEEMLNKDPYSPLPPKDLK</sequence>
<reference evidence="2" key="1">
    <citation type="journal article" date="2022" name="Int. J. Mol. Sci.">
        <title>Draft Genome of Tanacetum Coccineum: Genomic Comparison of Closely Related Tanacetum-Family Plants.</title>
        <authorList>
            <person name="Yamashiro T."/>
            <person name="Shiraishi A."/>
            <person name="Nakayama K."/>
            <person name="Satake H."/>
        </authorList>
    </citation>
    <scope>NUCLEOTIDE SEQUENCE</scope>
</reference>
<feature type="region of interest" description="Disordered" evidence="1">
    <location>
        <begin position="200"/>
        <end position="271"/>
    </location>
</feature>
<accession>A0ABQ5AXM4</accession>
<evidence type="ECO:0008006" key="4">
    <source>
        <dbReference type="Google" id="ProtNLM"/>
    </source>
</evidence>
<reference evidence="2" key="2">
    <citation type="submission" date="2022-01" db="EMBL/GenBank/DDBJ databases">
        <authorList>
            <person name="Yamashiro T."/>
            <person name="Shiraishi A."/>
            <person name="Satake H."/>
            <person name="Nakayama K."/>
        </authorList>
    </citation>
    <scope>NUCLEOTIDE SEQUENCE</scope>
</reference>
<comment type="caution">
    <text evidence="2">The sequence shown here is derived from an EMBL/GenBank/DDBJ whole genome shotgun (WGS) entry which is preliminary data.</text>
</comment>
<feature type="compositionally biased region" description="Basic and acidic residues" evidence="1">
    <location>
        <begin position="219"/>
        <end position="228"/>
    </location>
</feature>
<proteinExistence type="predicted"/>
<dbReference type="EMBL" id="BQNB010012618">
    <property type="protein sequence ID" value="GJT05834.1"/>
    <property type="molecule type" value="Genomic_DNA"/>
</dbReference>
<protein>
    <recommendedName>
        <fullName evidence="4">Reverse transcriptase domain-containing protein</fullName>
    </recommendedName>
</protein>
<gene>
    <name evidence="2" type="ORF">Tco_0840296</name>
</gene>
<keyword evidence="3" id="KW-1185">Reference proteome</keyword>
<evidence type="ECO:0000313" key="2">
    <source>
        <dbReference type="EMBL" id="GJT05834.1"/>
    </source>
</evidence>